<keyword evidence="1 10" id="KW-0813">Transport</keyword>
<dbReference type="EC" id="7.-.-.-" evidence="10"/>
<evidence type="ECO:0000259" key="12">
    <source>
        <dbReference type="PROSITE" id="PS51379"/>
    </source>
</evidence>
<evidence type="ECO:0000256" key="8">
    <source>
        <dbReference type="ARBA" id="ARBA00023014"/>
    </source>
</evidence>
<dbReference type="KEGG" id="maes:Ga0123461_0558"/>
<feature type="domain" description="4Fe-4S ferredoxin-type" evidence="12">
    <location>
        <begin position="134"/>
        <end position="163"/>
    </location>
</feature>
<dbReference type="PIRSF" id="PIRSF005784">
    <property type="entry name" value="Elect_transpt_RnfB"/>
    <property type="match status" value="1"/>
</dbReference>
<dbReference type="InterPro" id="IPR050395">
    <property type="entry name" value="4Fe4S_Ferredoxin_RnfB"/>
</dbReference>
<evidence type="ECO:0000256" key="5">
    <source>
        <dbReference type="ARBA" id="ARBA00022967"/>
    </source>
</evidence>
<comment type="subunit">
    <text evidence="10">The complex is composed of six subunits: RnfA, RnfB, RnfC, RnfD, RnfE and RnfG.</text>
</comment>
<sequence>MTQLLYALLSLGAFALLAGIVLAVAQKVFHVEGDPMVDKVDALLPQTQCGQCGYPGCKPYAEAVSSGAADVNHCVPGGERTMLAIADLMGVEPKDLEQEASAPMTAFVREDECIGCTLCIKACPVDAIVGAPKQYHTVISDHCTGCTLCIEPCPVDCIDMLMKPELIEHWSWPLPDTTRAQLGHERRDTHAGHA</sequence>
<dbReference type="Pfam" id="PF14697">
    <property type="entry name" value="Fer4_21"/>
    <property type="match status" value="1"/>
</dbReference>
<dbReference type="PROSITE" id="PS00198">
    <property type="entry name" value="4FE4S_FER_1"/>
    <property type="match status" value="2"/>
</dbReference>
<dbReference type="GO" id="GO:0051539">
    <property type="term" value="F:4 iron, 4 sulfur cluster binding"/>
    <property type="evidence" value="ECO:0007669"/>
    <property type="project" value="UniProtKB-UniRule"/>
</dbReference>
<dbReference type="RefSeq" id="WP_100276938.1">
    <property type="nucleotide sequence ID" value="NZ_CP018799.1"/>
</dbReference>
<keyword evidence="7 10" id="KW-0408">Iron</keyword>
<protein>
    <recommendedName>
        <fullName evidence="10">Ion-translocating oxidoreductase complex subunit B</fullName>
        <ecNumber evidence="10">7.-.-.-</ecNumber>
    </recommendedName>
    <alternativeName>
        <fullName evidence="10">Rnf electron transport complex subunit B</fullName>
    </alternativeName>
</protein>
<organism evidence="14 15">
    <name type="scientific">Mariprofundus aestuarium</name>
    <dbReference type="NCBI Taxonomy" id="1921086"/>
    <lineage>
        <taxon>Bacteria</taxon>
        <taxon>Pseudomonadati</taxon>
        <taxon>Pseudomonadota</taxon>
        <taxon>Candidatius Mariprofundia</taxon>
        <taxon>Mariprofundales</taxon>
        <taxon>Mariprofundaceae</taxon>
        <taxon>Mariprofundus</taxon>
    </lineage>
</organism>
<proteinExistence type="inferred from homology"/>
<feature type="domain" description="4Fe-4S" evidence="13">
    <location>
        <begin position="32"/>
        <end position="91"/>
    </location>
</feature>
<keyword evidence="4 10" id="KW-0677">Repeat</keyword>
<evidence type="ECO:0000256" key="4">
    <source>
        <dbReference type="ARBA" id="ARBA00022737"/>
    </source>
</evidence>
<evidence type="ECO:0000256" key="7">
    <source>
        <dbReference type="ARBA" id="ARBA00023004"/>
    </source>
</evidence>
<dbReference type="InterPro" id="IPR010207">
    <property type="entry name" value="Elect_transpt_cplx_RnfB/RsxB"/>
</dbReference>
<dbReference type="NCBIfam" id="TIGR01944">
    <property type="entry name" value="rnfB"/>
    <property type="match status" value="1"/>
</dbReference>
<evidence type="ECO:0000256" key="3">
    <source>
        <dbReference type="ARBA" id="ARBA00022723"/>
    </source>
</evidence>
<evidence type="ECO:0000256" key="6">
    <source>
        <dbReference type="ARBA" id="ARBA00022982"/>
    </source>
</evidence>
<keyword evidence="8 10" id="KW-0411">Iron-sulfur</keyword>
<feature type="binding site" evidence="10 11">
    <location>
        <position position="57"/>
    </location>
    <ligand>
        <name>[4Fe-4S] cluster</name>
        <dbReference type="ChEBI" id="CHEBI:49883"/>
        <label>1</label>
    </ligand>
</feature>
<evidence type="ECO:0000256" key="9">
    <source>
        <dbReference type="ARBA" id="ARBA00023136"/>
    </source>
</evidence>
<feature type="binding site" evidence="10 11">
    <location>
        <position position="113"/>
    </location>
    <ligand>
        <name>[4Fe-4S] cluster</name>
        <dbReference type="ChEBI" id="CHEBI:49883"/>
        <label>2</label>
    </ligand>
</feature>
<dbReference type="GO" id="GO:0005886">
    <property type="term" value="C:plasma membrane"/>
    <property type="evidence" value="ECO:0007669"/>
    <property type="project" value="UniProtKB-SubCell"/>
</dbReference>
<dbReference type="Proteomes" id="UP000231701">
    <property type="component" value="Chromosome"/>
</dbReference>
<feature type="binding site" evidence="10 11">
    <location>
        <position position="123"/>
    </location>
    <ligand>
        <name>[4Fe-4S] cluster</name>
        <dbReference type="ChEBI" id="CHEBI:49883"/>
        <label>3</label>
    </ligand>
</feature>
<feature type="binding site" evidence="10 11">
    <location>
        <position position="52"/>
    </location>
    <ligand>
        <name>[4Fe-4S] cluster</name>
        <dbReference type="ChEBI" id="CHEBI:49883"/>
        <label>1</label>
    </ligand>
</feature>
<keyword evidence="10" id="KW-0997">Cell inner membrane</keyword>
<evidence type="ECO:0000256" key="2">
    <source>
        <dbReference type="ARBA" id="ARBA00022485"/>
    </source>
</evidence>
<dbReference type="InterPro" id="IPR017896">
    <property type="entry name" value="4Fe4S_Fe-S-bd"/>
</dbReference>
<dbReference type="PROSITE" id="PS51656">
    <property type="entry name" value="4FE4S"/>
    <property type="match status" value="1"/>
</dbReference>
<keyword evidence="6 10" id="KW-0249">Electron transport</keyword>
<dbReference type="PROSITE" id="PS51379">
    <property type="entry name" value="4FE4S_FER_2"/>
    <property type="match status" value="2"/>
</dbReference>
<evidence type="ECO:0000256" key="10">
    <source>
        <dbReference type="HAMAP-Rule" id="MF_00463"/>
    </source>
</evidence>
<dbReference type="AlphaFoldDB" id="A0A2K8KW28"/>
<feature type="binding site" evidence="10 11">
    <location>
        <position position="146"/>
    </location>
    <ligand>
        <name>[4Fe-4S] cluster</name>
        <dbReference type="ChEBI" id="CHEBI:49883"/>
        <label>3</label>
    </ligand>
</feature>
<feature type="binding site" evidence="10 11">
    <location>
        <position position="149"/>
    </location>
    <ligand>
        <name>[4Fe-4S] cluster</name>
        <dbReference type="ChEBI" id="CHEBI:49883"/>
        <label>3</label>
    </ligand>
</feature>
<feature type="binding site" evidence="10 11">
    <location>
        <position position="119"/>
    </location>
    <ligand>
        <name>[4Fe-4S] cluster</name>
        <dbReference type="ChEBI" id="CHEBI:49883"/>
        <label>2</label>
    </ligand>
</feature>
<keyword evidence="2 10" id="KW-0004">4Fe-4S</keyword>
<evidence type="ECO:0000313" key="15">
    <source>
        <dbReference type="Proteomes" id="UP000231701"/>
    </source>
</evidence>
<dbReference type="HAMAP" id="MF_00463">
    <property type="entry name" value="RsxB_RnfB"/>
    <property type="match status" value="1"/>
</dbReference>
<dbReference type="PANTHER" id="PTHR43560:SF1">
    <property type="entry name" value="ION-TRANSLOCATING OXIDOREDUCTASE COMPLEX SUBUNIT B"/>
    <property type="match status" value="1"/>
</dbReference>
<gene>
    <name evidence="10" type="primary">rnfB</name>
    <name evidence="14" type="ORF">Ga0123461_0558</name>
</gene>
<dbReference type="Pfam" id="PF04060">
    <property type="entry name" value="FeS"/>
    <property type="match status" value="1"/>
</dbReference>
<comment type="cofactor">
    <cofactor evidence="10 11">
        <name>[4Fe-4S] cluster</name>
        <dbReference type="ChEBI" id="CHEBI:49883"/>
    </cofactor>
    <text evidence="10 11">Binds 3 [4Fe-4S] clusters.</text>
</comment>
<feature type="domain" description="4Fe-4S ferredoxin-type" evidence="12">
    <location>
        <begin position="104"/>
        <end position="133"/>
    </location>
</feature>
<evidence type="ECO:0000259" key="13">
    <source>
        <dbReference type="PROSITE" id="PS51656"/>
    </source>
</evidence>
<name>A0A2K8KW28_MARES</name>
<comment type="similarity">
    <text evidence="10">Belongs to the 4Fe4S bacterial-type ferredoxin family. RnfB subfamily.</text>
</comment>
<comment type="caution">
    <text evidence="10">Lacks conserved residue(s) required for the propagation of feature annotation.</text>
</comment>
<dbReference type="PANTHER" id="PTHR43560">
    <property type="entry name" value="ION-TRANSLOCATING OXIDOREDUCTASE COMPLEX SUBUNIT B"/>
    <property type="match status" value="1"/>
</dbReference>
<dbReference type="InterPro" id="IPR007202">
    <property type="entry name" value="4Fe-4S_dom"/>
</dbReference>
<keyword evidence="3 10" id="KW-0479">Metal-binding</keyword>
<dbReference type="Gene3D" id="3.30.70.20">
    <property type="match status" value="1"/>
</dbReference>
<keyword evidence="15" id="KW-1185">Reference proteome</keyword>
<reference evidence="14 15" key="1">
    <citation type="submission" date="2016-12" db="EMBL/GenBank/DDBJ databases">
        <title>Isolation and genomic insights into novel planktonic Zetaproteobacteria from stratified waters of the Chesapeake Bay.</title>
        <authorList>
            <person name="McAllister S.M."/>
            <person name="Kato S."/>
            <person name="Chan C.S."/>
            <person name="Chiu B.K."/>
            <person name="Field E.K."/>
        </authorList>
    </citation>
    <scope>NUCLEOTIDE SEQUENCE [LARGE SCALE GENOMIC DNA]</scope>
    <source>
        <strain evidence="14 15">CP-5</strain>
    </source>
</reference>
<feature type="binding site" evidence="10 11">
    <location>
        <position position="74"/>
    </location>
    <ligand>
        <name>[4Fe-4S] cluster</name>
        <dbReference type="ChEBI" id="CHEBI:49883"/>
        <label>1</label>
    </ligand>
</feature>
<dbReference type="GO" id="GO:0009055">
    <property type="term" value="F:electron transfer activity"/>
    <property type="evidence" value="ECO:0007669"/>
    <property type="project" value="InterPro"/>
</dbReference>
<keyword evidence="9 10" id="KW-0472">Membrane</keyword>
<evidence type="ECO:0000256" key="11">
    <source>
        <dbReference type="PIRSR" id="PIRSR005784-1"/>
    </source>
</evidence>
<feature type="binding site" evidence="10 11">
    <location>
        <position position="153"/>
    </location>
    <ligand>
        <name>[4Fe-4S] cluster</name>
        <dbReference type="ChEBI" id="CHEBI:49883"/>
        <label>2</label>
    </ligand>
</feature>
<dbReference type="Gene3D" id="1.10.15.40">
    <property type="entry name" value="Electron transport complex subunit B, putative Fe-S cluster"/>
    <property type="match status" value="1"/>
</dbReference>
<dbReference type="EMBL" id="CP018799">
    <property type="protein sequence ID" value="ATX78993.1"/>
    <property type="molecule type" value="Genomic_DNA"/>
</dbReference>
<dbReference type="NCBIfam" id="NF003475">
    <property type="entry name" value="PRK05113.1"/>
    <property type="match status" value="1"/>
</dbReference>
<dbReference type="SUPFAM" id="SSF54862">
    <property type="entry name" value="4Fe-4S ferredoxins"/>
    <property type="match status" value="1"/>
</dbReference>
<keyword evidence="10" id="KW-1003">Cell membrane</keyword>
<feature type="region of interest" description="Hydrophobic" evidence="10">
    <location>
        <begin position="1"/>
        <end position="26"/>
    </location>
</feature>
<keyword evidence="5 10" id="KW-1278">Translocase</keyword>
<evidence type="ECO:0000256" key="1">
    <source>
        <dbReference type="ARBA" id="ARBA00022448"/>
    </source>
</evidence>
<feature type="binding site" evidence="10 11">
    <location>
        <position position="116"/>
    </location>
    <ligand>
        <name>[4Fe-4S] cluster</name>
        <dbReference type="ChEBI" id="CHEBI:49883"/>
        <label>2</label>
    </ligand>
</feature>
<feature type="binding site" evidence="10 11">
    <location>
        <position position="49"/>
    </location>
    <ligand>
        <name>[4Fe-4S] cluster</name>
        <dbReference type="ChEBI" id="CHEBI:49883"/>
        <label>1</label>
    </ligand>
</feature>
<dbReference type="GO" id="GO:0022900">
    <property type="term" value="P:electron transport chain"/>
    <property type="evidence" value="ECO:0007669"/>
    <property type="project" value="UniProtKB-UniRule"/>
</dbReference>
<comment type="subcellular location">
    <subcellularLocation>
        <location evidence="10">Cell inner membrane</location>
    </subcellularLocation>
</comment>
<comment type="function">
    <text evidence="10">Part of a membrane-bound complex that couples electron transfer with translocation of ions across the membrane.</text>
</comment>
<dbReference type="InterPro" id="IPR016463">
    <property type="entry name" value="RnfB/RsxB_Proteobac"/>
</dbReference>
<dbReference type="InterPro" id="IPR017900">
    <property type="entry name" value="4Fe4S_Fe_S_CS"/>
</dbReference>
<accession>A0A2K8KW28</accession>
<feature type="binding site" evidence="10 11">
    <location>
        <position position="143"/>
    </location>
    <ligand>
        <name>[4Fe-4S] cluster</name>
        <dbReference type="ChEBI" id="CHEBI:49883"/>
        <label>3</label>
    </ligand>
</feature>
<dbReference type="GO" id="GO:0046872">
    <property type="term" value="F:metal ion binding"/>
    <property type="evidence" value="ECO:0007669"/>
    <property type="project" value="UniProtKB-KW"/>
</dbReference>
<dbReference type="OrthoDB" id="9789936at2"/>
<evidence type="ECO:0000313" key="14">
    <source>
        <dbReference type="EMBL" id="ATX78993.1"/>
    </source>
</evidence>